<evidence type="ECO:0000256" key="1">
    <source>
        <dbReference type="SAM" id="Phobius"/>
    </source>
</evidence>
<keyword evidence="3" id="KW-1185">Reference proteome</keyword>
<comment type="caution">
    <text evidence="2">The sequence shown here is derived from an EMBL/GenBank/DDBJ whole genome shotgun (WGS) entry which is preliminary data.</text>
</comment>
<dbReference type="Proteomes" id="UP001595476">
    <property type="component" value="Unassembled WGS sequence"/>
</dbReference>
<reference evidence="3" key="1">
    <citation type="journal article" date="2019" name="Int. J. Syst. Evol. Microbiol.">
        <title>The Global Catalogue of Microorganisms (GCM) 10K type strain sequencing project: providing services to taxonomists for standard genome sequencing and annotation.</title>
        <authorList>
            <consortium name="The Broad Institute Genomics Platform"/>
            <consortium name="The Broad Institute Genome Sequencing Center for Infectious Disease"/>
            <person name="Wu L."/>
            <person name="Ma J."/>
        </authorList>
    </citation>
    <scope>NUCLEOTIDE SEQUENCE [LARGE SCALE GENOMIC DNA]</scope>
    <source>
        <strain evidence="3">KCTC 52438</strain>
    </source>
</reference>
<evidence type="ECO:0000313" key="3">
    <source>
        <dbReference type="Proteomes" id="UP001595476"/>
    </source>
</evidence>
<name>A0ABV7HEB9_9GAMM</name>
<sequence>MTLYEFIQNVIWLAPILILVATFIYLLRFKWYWRLVVIVLLGWVVVAGATLLFWSYSFHYAPTDEIKMDLALRDGAPKVFATLFGWIYAFVLLMFFEAIRFIYLGLRALIERLGQRN</sequence>
<protein>
    <submittedName>
        <fullName evidence="2">Uncharacterized protein</fullName>
    </submittedName>
</protein>
<dbReference type="RefSeq" id="WP_386718992.1">
    <property type="nucleotide sequence ID" value="NZ_JBHRSZ010000004.1"/>
</dbReference>
<gene>
    <name evidence="2" type="ORF">ACFOEK_08225</name>
</gene>
<proteinExistence type="predicted"/>
<keyword evidence="1" id="KW-1133">Transmembrane helix</keyword>
<feature type="transmembrane region" description="Helical" evidence="1">
    <location>
        <begin position="35"/>
        <end position="59"/>
    </location>
</feature>
<keyword evidence="1" id="KW-0812">Transmembrane</keyword>
<feature type="transmembrane region" description="Helical" evidence="1">
    <location>
        <begin position="6"/>
        <end position="28"/>
    </location>
</feature>
<accession>A0ABV7HEB9</accession>
<dbReference type="EMBL" id="JBHRSZ010000004">
    <property type="protein sequence ID" value="MFC3151011.1"/>
    <property type="molecule type" value="Genomic_DNA"/>
</dbReference>
<keyword evidence="1" id="KW-0472">Membrane</keyword>
<evidence type="ECO:0000313" key="2">
    <source>
        <dbReference type="EMBL" id="MFC3151011.1"/>
    </source>
</evidence>
<organism evidence="2 3">
    <name type="scientific">Litoribrevibacter euphylliae</name>
    <dbReference type="NCBI Taxonomy" id="1834034"/>
    <lineage>
        <taxon>Bacteria</taxon>
        <taxon>Pseudomonadati</taxon>
        <taxon>Pseudomonadota</taxon>
        <taxon>Gammaproteobacteria</taxon>
        <taxon>Oceanospirillales</taxon>
        <taxon>Oceanospirillaceae</taxon>
        <taxon>Litoribrevibacter</taxon>
    </lineage>
</organism>
<feature type="transmembrane region" description="Helical" evidence="1">
    <location>
        <begin position="79"/>
        <end position="106"/>
    </location>
</feature>